<keyword evidence="3" id="KW-0812">Transmembrane</keyword>
<name>E8WXY7_GRATM</name>
<comment type="similarity">
    <text evidence="1">Belongs to the membrane fusion protein (MFP) (TC 8.A.1) family.</text>
</comment>
<gene>
    <name evidence="8" type="ordered locus">AciX9_0454</name>
</gene>
<dbReference type="AlphaFoldDB" id="E8WXY7"/>
<dbReference type="Pfam" id="PF25917">
    <property type="entry name" value="BSH_RND"/>
    <property type="match status" value="1"/>
</dbReference>
<dbReference type="Pfam" id="PF25989">
    <property type="entry name" value="YknX_C"/>
    <property type="match status" value="1"/>
</dbReference>
<dbReference type="OrthoDB" id="9806939at2"/>
<dbReference type="PANTHER" id="PTHR30469:SF37">
    <property type="entry name" value="RAGD PROTEIN"/>
    <property type="match status" value="1"/>
</dbReference>
<dbReference type="PaxDb" id="1198114-AciX9_0454"/>
<evidence type="ECO:0000313" key="8">
    <source>
        <dbReference type="EMBL" id="ADW67526.1"/>
    </source>
</evidence>
<dbReference type="Gene3D" id="2.40.30.170">
    <property type="match status" value="1"/>
</dbReference>
<reference evidence="9" key="1">
    <citation type="submission" date="2011-01" db="EMBL/GenBank/DDBJ databases">
        <title>Complete sequence of chromosome of Acidobacterium sp. MP5ACTX9.</title>
        <authorList>
            <consortium name="US DOE Joint Genome Institute"/>
            <person name="Lucas S."/>
            <person name="Copeland A."/>
            <person name="Lapidus A."/>
            <person name="Cheng J.-F."/>
            <person name="Goodwin L."/>
            <person name="Pitluck S."/>
            <person name="Teshima H."/>
            <person name="Detter J.C."/>
            <person name="Han C."/>
            <person name="Tapia R."/>
            <person name="Land M."/>
            <person name="Hauser L."/>
            <person name="Kyrpides N."/>
            <person name="Ivanova N."/>
            <person name="Ovchinnikova G."/>
            <person name="Pagani I."/>
            <person name="Rawat S.R."/>
            <person name="Mannisto M."/>
            <person name="Haggblom M.M."/>
            <person name="Woyke T."/>
        </authorList>
    </citation>
    <scope>NUCLEOTIDE SEQUENCE [LARGE SCALE GENOMIC DNA]</scope>
    <source>
        <strain evidence="9">MP5ACTX9</strain>
    </source>
</reference>
<dbReference type="RefSeq" id="WP_013578854.1">
    <property type="nucleotide sequence ID" value="NC_015064.1"/>
</dbReference>
<evidence type="ECO:0000259" key="7">
    <source>
        <dbReference type="Pfam" id="PF25989"/>
    </source>
</evidence>
<feature type="compositionally biased region" description="Polar residues" evidence="2">
    <location>
        <begin position="32"/>
        <end position="43"/>
    </location>
</feature>
<feature type="transmembrane region" description="Helical" evidence="3">
    <location>
        <begin position="56"/>
        <end position="76"/>
    </location>
</feature>
<dbReference type="SUPFAM" id="SSF111369">
    <property type="entry name" value="HlyD-like secretion proteins"/>
    <property type="match status" value="1"/>
</dbReference>
<dbReference type="HOGENOM" id="CLU_018816_1_4_0"/>
<evidence type="ECO:0000256" key="2">
    <source>
        <dbReference type="SAM" id="MobiDB-lite"/>
    </source>
</evidence>
<evidence type="ECO:0000256" key="3">
    <source>
        <dbReference type="SAM" id="Phobius"/>
    </source>
</evidence>
<sequence>MNAINETAPPLDPQNAHQTHVADSHGDRLDTQPETSPAPNQPNLKVDNSKGLGGSIWATLAVVAIIVIVVIAYGILHRKAEERKLEHTTVEASVPIVAVIHPSGNRLANELSLPGATQAYVDTPIYSRTNGYLKQWFFDIGAHVHRGQLMATIETPEVDQQLQVAQADLKSAQANLDLANTTQTRYQNLLKSNSVSKQETDEAIGNALAKNAAVEASQAAVRRLQQLQSFEKIYAPFDGIVTARNTDVGALIVAGQEGNGANARELFHLAAIDRIRVFVSVPEADTAAIVDGEHVSLTSDQFPGRSFDGVVTRNANAVDPSTRTLNVEVDVPNSAGTLLPGAYVFAHFKLSSHGQYLTLPSNTLIFRSQGLQVALVRDGRVHLVPVTIASDGGEIVEISSGVTATDQVITDPSDSIADGQQVTIAGQQGPQENGAAK</sequence>
<dbReference type="Gene3D" id="1.10.287.470">
    <property type="entry name" value="Helix hairpin bin"/>
    <property type="match status" value="1"/>
</dbReference>
<dbReference type="FunFam" id="2.40.30.170:FF:000010">
    <property type="entry name" value="Efflux RND transporter periplasmic adaptor subunit"/>
    <property type="match status" value="1"/>
</dbReference>
<dbReference type="GO" id="GO:1990281">
    <property type="term" value="C:efflux pump complex"/>
    <property type="evidence" value="ECO:0007669"/>
    <property type="project" value="TreeGrafter"/>
</dbReference>
<evidence type="ECO:0000259" key="4">
    <source>
        <dbReference type="Pfam" id="PF25876"/>
    </source>
</evidence>
<dbReference type="InterPro" id="IPR058624">
    <property type="entry name" value="MdtA-like_HH"/>
</dbReference>
<keyword evidence="9" id="KW-1185">Reference proteome</keyword>
<feature type="region of interest" description="Disordered" evidence="2">
    <location>
        <begin position="1"/>
        <end position="46"/>
    </location>
</feature>
<proteinExistence type="inferred from homology"/>
<dbReference type="eggNOG" id="COG0845">
    <property type="taxonomic scope" value="Bacteria"/>
</dbReference>
<evidence type="ECO:0000259" key="6">
    <source>
        <dbReference type="Pfam" id="PF25954"/>
    </source>
</evidence>
<dbReference type="Gene3D" id="2.40.420.20">
    <property type="match status" value="1"/>
</dbReference>
<feature type="domain" description="YknX-like C-terminal permuted SH3-like" evidence="7">
    <location>
        <begin position="357"/>
        <end position="424"/>
    </location>
</feature>
<dbReference type="Pfam" id="PF25954">
    <property type="entry name" value="Beta-barrel_RND_2"/>
    <property type="match status" value="1"/>
</dbReference>
<evidence type="ECO:0000256" key="1">
    <source>
        <dbReference type="ARBA" id="ARBA00009477"/>
    </source>
</evidence>
<dbReference type="InterPro" id="IPR058625">
    <property type="entry name" value="MdtA-like_BSH"/>
</dbReference>
<evidence type="ECO:0000259" key="5">
    <source>
        <dbReference type="Pfam" id="PF25917"/>
    </source>
</evidence>
<dbReference type="EMBL" id="CP002480">
    <property type="protein sequence ID" value="ADW67526.1"/>
    <property type="molecule type" value="Genomic_DNA"/>
</dbReference>
<feature type="domain" description="Multidrug resistance protein MdtA-like alpha-helical hairpin" evidence="4">
    <location>
        <begin position="161"/>
        <end position="222"/>
    </location>
</feature>
<evidence type="ECO:0000313" key="9">
    <source>
        <dbReference type="Proteomes" id="UP000000343"/>
    </source>
</evidence>
<dbReference type="Pfam" id="PF25876">
    <property type="entry name" value="HH_MFP_RND"/>
    <property type="match status" value="1"/>
</dbReference>
<keyword evidence="3" id="KW-1133">Transmembrane helix</keyword>
<feature type="domain" description="CusB-like beta-barrel" evidence="6">
    <location>
        <begin position="279"/>
        <end position="349"/>
    </location>
</feature>
<dbReference type="InterPro" id="IPR058792">
    <property type="entry name" value="Beta-barrel_RND_2"/>
</dbReference>
<organism evidence="9">
    <name type="scientific">Granulicella tundricola (strain ATCC BAA-1859 / DSM 23138 / MP5ACTX9)</name>
    <dbReference type="NCBI Taxonomy" id="1198114"/>
    <lineage>
        <taxon>Bacteria</taxon>
        <taxon>Pseudomonadati</taxon>
        <taxon>Acidobacteriota</taxon>
        <taxon>Terriglobia</taxon>
        <taxon>Terriglobales</taxon>
        <taxon>Acidobacteriaceae</taxon>
        <taxon>Granulicella</taxon>
    </lineage>
</organism>
<dbReference type="STRING" id="1198114.AciX9_0454"/>
<feature type="compositionally biased region" description="Basic and acidic residues" evidence="2">
    <location>
        <begin position="20"/>
        <end position="31"/>
    </location>
</feature>
<dbReference type="PANTHER" id="PTHR30469">
    <property type="entry name" value="MULTIDRUG RESISTANCE PROTEIN MDTA"/>
    <property type="match status" value="1"/>
</dbReference>
<dbReference type="GO" id="GO:0015562">
    <property type="term" value="F:efflux transmembrane transporter activity"/>
    <property type="evidence" value="ECO:0007669"/>
    <property type="project" value="TreeGrafter"/>
</dbReference>
<keyword evidence="3" id="KW-0472">Membrane</keyword>
<protein>
    <submittedName>
        <fullName evidence="8">Efflux transporter, RND family, MFP subunit</fullName>
    </submittedName>
</protein>
<dbReference type="InterPro" id="IPR058637">
    <property type="entry name" value="YknX-like_C"/>
</dbReference>
<dbReference type="InterPro" id="IPR006143">
    <property type="entry name" value="RND_pump_MFP"/>
</dbReference>
<dbReference type="KEGG" id="acm:AciX9_0454"/>
<dbReference type="Proteomes" id="UP000000343">
    <property type="component" value="Chromosome"/>
</dbReference>
<dbReference type="NCBIfam" id="TIGR01730">
    <property type="entry name" value="RND_mfp"/>
    <property type="match status" value="1"/>
</dbReference>
<accession>E8WXY7</accession>
<dbReference type="Gene3D" id="2.40.50.100">
    <property type="match status" value="1"/>
</dbReference>
<feature type="domain" description="Multidrug resistance protein MdtA-like barrel-sandwich hybrid" evidence="5">
    <location>
        <begin position="125"/>
        <end position="257"/>
    </location>
</feature>